<reference evidence="1 2" key="1">
    <citation type="submission" date="2019-07" db="EMBL/GenBank/DDBJ databases">
        <title>Genomic Encyclopedia of Type Strains, Phase IV (KMG-IV): sequencing the most valuable type-strain genomes for metagenomic binning, comparative biology and taxonomic classification.</title>
        <authorList>
            <person name="Goeker M."/>
        </authorList>
    </citation>
    <scope>NUCLEOTIDE SEQUENCE [LARGE SCALE GENOMIC DNA]</scope>
    <source>
        <strain evidence="1 2">DSM 18961</strain>
    </source>
</reference>
<protein>
    <submittedName>
        <fullName evidence="1">Glycosyltransferase involved in cell wall biosynthesis</fullName>
    </submittedName>
</protein>
<comment type="caution">
    <text evidence="1">The sequence shown here is derived from an EMBL/GenBank/DDBJ whole genome shotgun (WGS) entry which is preliminary data.</text>
</comment>
<sequence>MDKNLNIVSFDVPYPPNYGGVIDVFYKLKELHNFGVKIHLHTFEYGRGKHKELENICESVTYYKRNMSPFLFFSKTPFIVLSRKNKKLLQNIQKSNFPILFEGLHTTFYQKKVINKTYVRTHNIEHNFYYGLAKSETNFLKKIFFYSETKKLDPYEKILKKVDGVFSISKNEQVYFKKKYGNKSIYVPAFHDASFKKHKTIKGKYVLWHGDLRVSDNIKAALFLINVFKKSNFSLKIASSKENTSIINKIKKTKNIDFVNLKSDRDLGNLFENAHVNVLLTYQKTGIKLKLLNSLYKGKFIIANSNMIEDTGLEKLCELANTKDEILIKTKELFDHNFTSNIIGKRKLVLTDFDPKNSAKKIIETIFTL</sequence>
<name>A0A5S5DPV3_9FLAO</name>
<proteinExistence type="predicted"/>
<organism evidence="1 2">
    <name type="scientific">Tenacibaculum adriaticum</name>
    <dbReference type="NCBI Taxonomy" id="413713"/>
    <lineage>
        <taxon>Bacteria</taxon>
        <taxon>Pseudomonadati</taxon>
        <taxon>Bacteroidota</taxon>
        <taxon>Flavobacteriia</taxon>
        <taxon>Flavobacteriales</taxon>
        <taxon>Flavobacteriaceae</taxon>
        <taxon>Tenacibaculum</taxon>
    </lineage>
</organism>
<gene>
    <name evidence="1" type="ORF">C7447_10387</name>
</gene>
<dbReference type="RefSeq" id="WP_246143054.1">
    <property type="nucleotide sequence ID" value="NZ_VNIA01000003.1"/>
</dbReference>
<evidence type="ECO:0000313" key="1">
    <source>
        <dbReference type="EMBL" id="TYP97921.1"/>
    </source>
</evidence>
<dbReference type="AlphaFoldDB" id="A0A5S5DPV3"/>
<dbReference type="GO" id="GO:0016740">
    <property type="term" value="F:transferase activity"/>
    <property type="evidence" value="ECO:0007669"/>
    <property type="project" value="UniProtKB-KW"/>
</dbReference>
<dbReference type="EMBL" id="VNIA01000003">
    <property type="protein sequence ID" value="TYP97921.1"/>
    <property type="molecule type" value="Genomic_DNA"/>
</dbReference>
<keyword evidence="2" id="KW-1185">Reference proteome</keyword>
<accession>A0A5S5DPV3</accession>
<evidence type="ECO:0000313" key="2">
    <source>
        <dbReference type="Proteomes" id="UP000323136"/>
    </source>
</evidence>
<keyword evidence="1" id="KW-0808">Transferase</keyword>
<dbReference type="SUPFAM" id="SSF53756">
    <property type="entry name" value="UDP-Glycosyltransferase/glycogen phosphorylase"/>
    <property type="match status" value="1"/>
</dbReference>
<dbReference type="Proteomes" id="UP000323136">
    <property type="component" value="Unassembled WGS sequence"/>
</dbReference>